<dbReference type="EMBL" id="JRYB01000001">
    <property type="protein sequence ID" value="OIJ42204.1"/>
    <property type="molecule type" value="Genomic_DNA"/>
</dbReference>
<gene>
    <name evidence="2" type="ORF">LO55_2756</name>
</gene>
<name>A0A1S2NC01_9BURK</name>
<protein>
    <submittedName>
        <fullName evidence="2">Uncharacterized protein</fullName>
    </submittedName>
</protein>
<dbReference type="Proteomes" id="UP000180246">
    <property type="component" value="Unassembled WGS sequence"/>
</dbReference>
<organism evidence="2 3">
    <name type="scientific">Massilia timonae</name>
    <dbReference type="NCBI Taxonomy" id="47229"/>
    <lineage>
        <taxon>Bacteria</taxon>
        <taxon>Pseudomonadati</taxon>
        <taxon>Pseudomonadota</taxon>
        <taxon>Betaproteobacteria</taxon>
        <taxon>Burkholderiales</taxon>
        <taxon>Oxalobacteraceae</taxon>
        <taxon>Telluria group</taxon>
        <taxon>Massilia</taxon>
    </lineage>
</organism>
<evidence type="ECO:0000313" key="2">
    <source>
        <dbReference type="EMBL" id="OIJ42204.1"/>
    </source>
</evidence>
<evidence type="ECO:0000313" key="3">
    <source>
        <dbReference type="Proteomes" id="UP000180246"/>
    </source>
</evidence>
<comment type="caution">
    <text evidence="2">The sequence shown here is derived from an EMBL/GenBank/DDBJ whole genome shotgun (WGS) entry which is preliminary data.</text>
</comment>
<dbReference type="AlphaFoldDB" id="A0A1S2NC01"/>
<reference evidence="2 3" key="1">
    <citation type="submission" date="2014-10" db="EMBL/GenBank/DDBJ databases">
        <authorList>
            <person name="Seo M.-J."/>
            <person name="Seok Y.J."/>
            <person name="Cha I.-T."/>
        </authorList>
    </citation>
    <scope>NUCLEOTIDE SEQUENCE [LARGE SCALE GENOMIC DNA]</scope>
    <source>
        <strain evidence="2 3">NEU</strain>
    </source>
</reference>
<feature type="compositionally biased region" description="Basic and acidic residues" evidence="1">
    <location>
        <begin position="1"/>
        <end position="19"/>
    </location>
</feature>
<sequence length="104" mass="11294">MGCLEERKQMHISQIDRRGAAPGDMADNSLANPYAGATHVVRQGILIQASLGTRSAVEFLKQHGVHGAVIHRVLMGEQVRQDDHASLGDQAALDDRAVIDDPRM</sequence>
<feature type="region of interest" description="Disordered" evidence="1">
    <location>
        <begin position="1"/>
        <end position="26"/>
    </location>
</feature>
<proteinExistence type="predicted"/>
<evidence type="ECO:0000256" key="1">
    <source>
        <dbReference type="SAM" id="MobiDB-lite"/>
    </source>
</evidence>
<accession>A0A1S2NC01</accession>